<dbReference type="AlphaFoldDB" id="A0A067SCK3"/>
<feature type="transmembrane region" description="Helical" evidence="1">
    <location>
        <begin position="234"/>
        <end position="255"/>
    </location>
</feature>
<feature type="transmembrane region" description="Helical" evidence="1">
    <location>
        <begin position="126"/>
        <end position="143"/>
    </location>
</feature>
<keyword evidence="1" id="KW-0812">Transmembrane</keyword>
<feature type="transmembrane region" description="Helical" evidence="1">
    <location>
        <begin position="163"/>
        <end position="189"/>
    </location>
</feature>
<feature type="transmembrane region" description="Helical" evidence="1">
    <location>
        <begin position="12"/>
        <end position="31"/>
    </location>
</feature>
<organism evidence="3 4">
    <name type="scientific">Galerina marginata (strain CBS 339.88)</name>
    <dbReference type="NCBI Taxonomy" id="685588"/>
    <lineage>
        <taxon>Eukaryota</taxon>
        <taxon>Fungi</taxon>
        <taxon>Dikarya</taxon>
        <taxon>Basidiomycota</taxon>
        <taxon>Agaricomycotina</taxon>
        <taxon>Agaricomycetes</taxon>
        <taxon>Agaricomycetidae</taxon>
        <taxon>Agaricales</taxon>
        <taxon>Agaricineae</taxon>
        <taxon>Strophariaceae</taxon>
        <taxon>Galerina</taxon>
    </lineage>
</organism>
<dbReference type="HOGENOM" id="CLU_046025_5_3_1"/>
<dbReference type="EMBL" id="KL142407">
    <property type="protein sequence ID" value="KDR68626.1"/>
    <property type="molecule type" value="Genomic_DNA"/>
</dbReference>
<feature type="transmembrane region" description="Helical" evidence="1">
    <location>
        <begin position="86"/>
        <end position="105"/>
    </location>
</feature>
<feature type="transmembrane region" description="Helical" evidence="1">
    <location>
        <begin position="43"/>
        <end position="66"/>
    </location>
</feature>
<accession>A0A067SCK3</accession>
<proteinExistence type="predicted"/>
<gene>
    <name evidence="3" type="ORF">GALMADRAFT_283049</name>
</gene>
<evidence type="ECO:0000313" key="4">
    <source>
        <dbReference type="Proteomes" id="UP000027222"/>
    </source>
</evidence>
<dbReference type="Pfam" id="PF20152">
    <property type="entry name" value="DUF6534"/>
    <property type="match status" value="1"/>
</dbReference>
<keyword evidence="1" id="KW-1133">Transmembrane helix</keyword>
<feature type="transmembrane region" description="Helical" evidence="1">
    <location>
        <begin position="201"/>
        <end position="222"/>
    </location>
</feature>
<dbReference type="OrthoDB" id="3270417at2759"/>
<evidence type="ECO:0000259" key="2">
    <source>
        <dbReference type="Pfam" id="PF20152"/>
    </source>
</evidence>
<feature type="domain" description="DUF6534" evidence="2">
    <location>
        <begin position="169"/>
        <end position="259"/>
    </location>
</feature>
<name>A0A067SCK3_GALM3</name>
<reference evidence="4" key="1">
    <citation type="journal article" date="2014" name="Proc. Natl. Acad. Sci. U.S.A.">
        <title>Extensive sampling of basidiomycete genomes demonstrates inadequacy of the white-rot/brown-rot paradigm for wood decay fungi.</title>
        <authorList>
            <person name="Riley R."/>
            <person name="Salamov A.A."/>
            <person name="Brown D.W."/>
            <person name="Nagy L.G."/>
            <person name="Floudas D."/>
            <person name="Held B.W."/>
            <person name="Levasseur A."/>
            <person name="Lombard V."/>
            <person name="Morin E."/>
            <person name="Otillar R."/>
            <person name="Lindquist E.A."/>
            <person name="Sun H."/>
            <person name="LaButti K.M."/>
            <person name="Schmutz J."/>
            <person name="Jabbour D."/>
            <person name="Luo H."/>
            <person name="Baker S.E."/>
            <person name="Pisabarro A.G."/>
            <person name="Walton J.D."/>
            <person name="Blanchette R.A."/>
            <person name="Henrissat B."/>
            <person name="Martin F."/>
            <person name="Cullen D."/>
            <person name="Hibbett D.S."/>
            <person name="Grigoriev I.V."/>
        </authorList>
    </citation>
    <scope>NUCLEOTIDE SEQUENCE [LARGE SCALE GENOMIC DNA]</scope>
    <source>
        <strain evidence="4">CBS 339.88</strain>
    </source>
</reference>
<sequence>MDSPQPELLRSTFPSFILAAIFFGVTVLQTYQCLLQPKLQNKVGLVAIVVCFLDGVHFVCSVAMIYPPSVYQDRYGDEVALWSLKAMGTAKVLLMVVIQSYYLHLIRDFAQKVLVRREVSRAVKSFTAATFFYAISVAVANGLDRGKATTISNFSLAFQYLIYIGYASAAAIDCSIAVIMSIFLLLAAPDANFAQKGTRQVVMHLIFHFVGAGILTVASSLATMGLHWSNPSSVLYLTVEFIAPRLYSNSILALFNARARLNRKFDAFPELRSYSTVFFGENQDILSSSQ</sequence>
<dbReference type="Proteomes" id="UP000027222">
    <property type="component" value="Unassembled WGS sequence"/>
</dbReference>
<dbReference type="InterPro" id="IPR045339">
    <property type="entry name" value="DUF6534"/>
</dbReference>
<keyword evidence="1" id="KW-0472">Membrane</keyword>
<evidence type="ECO:0000313" key="3">
    <source>
        <dbReference type="EMBL" id="KDR68626.1"/>
    </source>
</evidence>
<protein>
    <recommendedName>
        <fullName evidence="2">DUF6534 domain-containing protein</fullName>
    </recommendedName>
</protein>
<evidence type="ECO:0000256" key="1">
    <source>
        <dbReference type="SAM" id="Phobius"/>
    </source>
</evidence>
<keyword evidence="4" id="KW-1185">Reference proteome</keyword>